<dbReference type="Proteomes" id="UP000053144">
    <property type="component" value="Chromosome 3"/>
</dbReference>
<dbReference type="Pfam" id="PF13410">
    <property type="entry name" value="GST_C_2"/>
    <property type="match status" value="1"/>
</dbReference>
<evidence type="ECO:0000313" key="2">
    <source>
        <dbReference type="Proteomes" id="UP000053144"/>
    </source>
</evidence>
<accession>A0A0L9U8G4</accession>
<organism evidence="1 2">
    <name type="scientific">Phaseolus angularis</name>
    <name type="common">Azuki bean</name>
    <name type="synonym">Vigna angularis</name>
    <dbReference type="NCBI Taxonomy" id="3914"/>
    <lineage>
        <taxon>Eukaryota</taxon>
        <taxon>Viridiplantae</taxon>
        <taxon>Streptophyta</taxon>
        <taxon>Embryophyta</taxon>
        <taxon>Tracheophyta</taxon>
        <taxon>Spermatophyta</taxon>
        <taxon>Magnoliopsida</taxon>
        <taxon>eudicotyledons</taxon>
        <taxon>Gunneridae</taxon>
        <taxon>Pentapetalae</taxon>
        <taxon>rosids</taxon>
        <taxon>fabids</taxon>
        <taxon>Fabales</taxon>
        <taxon>Fabaceae</taxon>
        <taxon>Papilionoideae</taxon>
        <taxon>50 kb inversion clade</taxon>
        <taxon>NPAAA clade</taxon>
        <taxon>indigoferoid/millettioid clade</taxon>
        <taxon>Phaseoleae</taxon>
        <taxon>Vigna</taxon>
    </lineage>
</organism>
<gene>
    <name evidence="1" type="ORF">LR48_Vigan03g233900</name>
</gene>
<dbReference type="EMBL" id="CM003373">
    <property type="protein sequence ID" value="KOM38957.1"/>
    <property type="molecule type" value="Genomic_DNA"/>
</dbReference>
<dbReference type="PANTHER" id="PTHR44328">
    <property type="entry name" value="GLUTATHIONE S-TRANSFERASE L1"/>
    <property type="match status" value="1"/>
</dbReference>
<dbReference type="STRING" id="3914.A0A0L9U8G4"/>
<dbReference type="InterPro" id="IPR036282">
    <property type="entry name" value="Glutathione-S-Trfase_C_sf"/>
</dbReference>
<dbReference type="GO" id="GO:0004364">
    <property type="term" value="F:glutathione transferase activity"/>
    <property type="evidence" value="ECO:0007669"/>
    <property type="project" value="InterPro"/>
</dbReference>
<dbReference type="PANTHER" id="PTHR44328:SF16">
    <property type="entry name" value="PROTEIN IN2-1 HOMOLOG B"/>
    <property type="match status" value="1"/>
</dbReference>
<protein>
    <submittedName>
        <fullName evidence="1">Uncharacterized protein</fullName>
    </submittedName>
</protein>
<dbReference type="Gramene" id="KOM38957">
    <property type="protein sequence ID" value="KOM38957"/>
    <property type="gene ID" value="LR48_Vigan03g233900"/>
</dbReference>
<dbReference type="AlphaFoldDB" id="A0A0L9U8G4"/>
<sequence>MRRVFGSLGTTRDYRTRSNWLPLIFQTGLPSIRRKSTQKTRCPAFDYLENSLGKFDDGPFFLGQFSWVVIAYVPFVERFQLFLFELFKHDITEGRPKLASWIENVSDLSHAFDNGASRPTASNLLVTEDIFICENMFLVQEVNKINVYTQTRGDPKDILDLFKKRLLVSKQHSHSSQD</sequence>
<evidence type="ECO:0000313" key="1">
    <source>
        <dbReference type="EMBL" id="KOM38957.1"/>
    </source>
</evidence>
<reference evidence="2" key="1">
    <citation type="journal article" date="2015" name="Proc. Natl. Acad. Sci. U.S.A.">
        <title>Genome sequencing of adzuki bean (Vigna angularis) provides insight into high starch and low fat accumulation and domestication.</title>
        <authorList>
            <person name="Yang K."/>
            <person name="Tian Z."/>
            <person name="Chen C."/>
            <person name="Luo L."/>
            <person name="Zhao B."/>
            <person name="Wang Z."/>
            <person name="Yu L."/>
            <person name="Li Y."/>
            <person name="Sun Y."/>
            <person name="Li W."/>
            <person name="Chen Y."/>
            <person name="Li Y."/>
            <person name="Zhang Y."/>
            <person name="Ai D."/>
            <person name="Zhao J."/>
            <person name="Shang C."/>
            <person name="Ma Y."/>
            <person name="Wu B."/>
            <person name="Wang M."/>
            <person name="Gao L."/>
            <person name="Sun D."/>
            <person name="Zhang P."/>
            <person name="Guo F."/>
            <person name="Wang W."/>
            <person name="Li Y."/>
            <person name="Wang J."/>
            <person name="Varshney R.K."/>
            <person name="Wang J."/>
            <person name="Ling H.Q."/>
            <person name="Wan P."/>
        </authorList>
    </citation>
    <scope>NUCLEOTIDE SEQUENCE</scope>
    <source>
        <strain evidence="2">cv. Jingnong 6</strain>
    </source>
</reference>
<dbReference type="InterPro" id="IPR044629">
    <property type="entry name" value="GSTL1/2/3"/>
</dbReference>
<dbReference type="SUPFAM" id="SSF47616">
    <property type="entry name" value="GST C-terminal domain-like"/>
    <property type="match status" value="1"/>
</dbReference>
<name>A0A0L9U8G4_PHAAN</name>
<dbReference type="Gene3D" id="1.20.1050.10">
    <property type="match status" value="1"/>
</dbReference>
<proteinExistence type="predicted"/>